<proteinExistence type="predicted"/>
<gene>
    <name evidence="2" type="ORF">ACFSJS_08430</name>
</gene>
<evidence type="ECO:0000313" key="2">
    <source>
        <dbReference type="EMBL" id="MFD1829690.1"/>
    </source>
</evidence>
<dbReference type="RefSeq" id="WP_380898493.1">
    <property type="nucleotide sequence ID" value="NZ_JBHUFU010000004.1"/>
</dbReference>
<feature type="compositionally biased region" description="Low complexity" evidence="1">
    <location>
        <begin position="135"/>
        <end position="158"/>
    </location>
</feature>
<accession>A0ABW4PID7</accession>
<evidence type="ECO:0000313" key="3">
    <source>
        <dbReference type="Proteomes" id="UP001597365"/>
    </source>
</evidence>
<keyword evidence="3" id="KW-1185">Reference proteome</keyword>
<feature type="region of interest" description="Disordered" evidence="1">
    <location>
        <begin position="130"/>
        <end position="202"/>
    </location>
</feature>
<name>A0ABW4PID7_9ACTN</name>
<dbReference type="Proteomes" id="UP001597365">
    <property type="component" value="Unassembled WGS sequence"/>
</dbReference>
<comment type="caution">
    <text evidence="2">The sequence shown here is derived from an EMBL/GenBank/DDBJ whole genome shotgun (WGS) entry which is preliminary data.</text>
</comment>
<dbReference type="EMBL" id="JBHUFU010000004">
    <property type="protein sequence ID" value="MFD1829690.1"/>
    <property type="molecule type" value="Genomic_DNA"/>
</dbReference>
<keyword evidence="2" id="KW-0067">ATP-binding</keyword>
<dbReference type="GO" id="GO:0005524">
    <property type="term" value="F:ATP binding"/>
    <property type="evidence" value="ECO:0007669"/>
    <property type="project" value="UniProtKB-KW"/>
</dbReference>
<reference evidence="3" key="1">
    <citation type="journal article" date="2019" name="Int. J. Syst. Evol. Microbiol.">
        <title>The Global Catalogue of Microorganisms (GCM) 10K type strain sequencing project: providing services to taxonomists for standard genome sequencing and annotation.</title>
        <authorList>
            <consortium name="The Broad Institute Genomics Platform"/>
            <consortium name="The Broad Institute Genome Sequencing Center for Infectious Disease"/>
            <person name="Wu L."/>
            <person name="Ma J."/>
        </authorList>
    </citation>
    <scope>NUCLEOTIDE SEQUENCE [LARGE SCALE GENOMIC DNA]</scope>
    <source>
        <strain evidence="3">CGMCC 4.7455</strain>
    </source>
</reference>
<protein>
    <submittedName>
        <fullName evidence="2">ATP-binding protein</fullName>
    </submittedName>
</protein>
<organism evidence="2 3">
    <name type="scientific">Streptomyces desertarenae</name>
    <dbReference type="NCBI Taxonomy" id="2666184"/>
    <lineage>
        <taxon>Bacteria</taxon>
        <taxon>Bacillati</taxon>
        <taxon>Actinomycetota</taxon>
        <taxon>Actinomycetes</taxon>
        <taxon>Kitasatosporales</taxon>
        <taxon>Streptomycetaceae</taxon>
        <taxon>Streptomyces</taxon>
    </lineage>
</organism>
<evidence type="ECO:0000256" key="1">
    <source>
        <dbReference type="SAM" id="MobiDB-lite"/>
    </source>
</evidence>
<sequence>MISHPSTSGRQRTVEFQALPSQAGQVRRIVSAQLRYWKLDALVGPASSGVAELLCDVHRQAGPDRRCTVEIALCLGELTISVRDEPCPPAGRPAGFLAGGFLAGGYLAGGVRGARRDDADRAVRLVLPVPSQTVPSAAPAEPREPAGTARDAARAAQDGPPPSPPPAPEPLPRPDGSLPRSPAPAPVRTAVRTGGQTPARPV</sequence>
<keyword evidence="2" id="KW-0547">Nucleotide-binding</keyword>
<dbReference type="Gene3D" id="3.30.565.10">
    <property type="entry name" value="Histidine kinase-like ATPase, C-terminal domain"/>
    <property type="match status" value="1"/>
</dbReference>
<dbReference type="InterPro" id="IPR036890">
    <property type="entry name" value="HATPase_C_sf"/>
</dbReference>
<feature type="compositionally biased region" description="Pro residues" evidence="1">
    <location>
        <begin position="159"/>
        <end position="173"/>
    </location>
</feature>